<proteinExistence type="predicted"/>
<evidence type="ECO:0000256" key="1">
    <source>
        <dbReference type="SAM" id="Phobius"/>
    </source>
</evidence>
<dbReference type="PANTHER" id="PTHR46873">
    <property type="entry name" value="EXPRESSED PROTEIN"/>
    <property type="match status" value="1"/>
</dbReference>
<keyword evidence="1" id="KW-0472">Membrane</keyword>
<accession>A0ABS8SQ54</accession>
<dbReference type="Proteomes" id="UP000823775">
    <property type="component" value="Unassembled WGS sequence"/>
</dbReference>
<evidence type="ECO:0000313" key="4">
    <source>
        <dbReference type="Proteomes" id="UP000823775"/>
    </source>
</evidence>
<keyword evidence="4" id="KW-1185">Reference proteome</keyword>
<dbReference type="Gene3D" id="2.40.100.10">
    <property type="entry name" value="Cyclophilin-like"/>
    <property type="match status" value="1"/>
</dbReference>
<dbReference type="InterPro" id="IPR029000">
    <property type="entry name" value="Cyclophilin-like_dom_sf"/>
</dbReference>
<dbReference type="PANTHER" id="PTHR46873:SF1">
    <property type="entry name" value="EXPRESSED PROTEIN"/>
    <property type="match status" value="1"/>
</dbReference>
<evidence type="ECO:0000313" key="3">
    <source>
        <dbReference type="EMBL" id="MCD7460900.1"/>
    </source>
</evidence>
<name>A0ABS8SQ54_DATST</name>
<dbReference type="EMBL" id="JACEIK010000685">
    <property type="protein sequence ID" value="MCD7460900.1"/>
    <property type="molecule type" value="Genomic_DNA"/>
</dbReference>
<dbReference type="SUPFAM" id="SSF50891">
    <property type="entry name" value="Cyclophilin-like"/>
    <property type="match status" value="1"/>
</dbReference>
<dbReference type="PROSITE" id="PS51257">
    <property type="entry name" value="PROKAR_LIPOPROTEIN"/>
    <property type="match status" value="1"/>
</dbReference>
<reference evidence="3 4" key="1">
    <citation type="journal article" date="2021" name="BMC Genomics">
        <title>Datura genome reveals duplications of psychoactive alkaloid biosynthetic genes and high mutation rate following tissue culture.</title>
        <authorList>
            <person name="Rajewski A."/>
            <person name="Carter-House D."/>
            <person name="Stajich J."/>
            <person name="Litt A."/>
        </authorList>
    </citation>
    <scope>NUCLEOTIDE SEQUENCE [LARGE SCALE GENOMIC DNA]</scope>
    <source>
        <strain evidence="3">AR-01</strain>
    </source>
</reference>
<evidence type="ECO:0000259" key="2">
    <source>
        <dbReference type="Pfam" id="PF00160"/>
    </source>
</evidence>
<protein>
    <recommendedName>
        <fullName evidence="2">PPIase cyclophilin-type domain-containing protein</fullName>
    </recommendedName>
</protein>
<comment type="caution">
    <text evidence="3">The sequence shown here is derived from an EMBL/GenBank/DDBJ whole genome shotgun (WGS) entry which is preliminary data.</text>
</comment>
<dbReference type="Pfam" id="PF00160">
    <property type="entry name" value="Pro_isomerase"/>
    <property type="match status" value="1"/>
</dbReference>
<feature type="domain" description="PPIase cyclophilin-type" evidence="2">
    <location>
        <begin position="169"/>
        <end position="323"/>
    </location>
</feature>
<dbReference type="InterPro" id="IPR002130">
    <property type="entry name" value="Cyclophilin-type_PPIase_dom"/>
</dbReference>
<keyword evidence="1" id="KW-0812">Transmembrane</keyword>
<sequence>MGRKPNESEPTRCATVILLLMGLVSCTVVYIFMSAVMRPTGSSVAERLEADDGEFGGGGGGGGSEVDGECCSGIESFELWGAAVKWGSDFKVGSSKECCKACKDMCTGNHGPCLCDTWVFCGNKEACGDKFGECWLKKQKDTLAPDSLNEGTKIMWTSGIIFGKGEGIVALETEFGAIHVKLLPECSPQSTFNILELLRFRHCAGCQFFRAETRGQVWDARGDHIKDASFGPPYALLQGSLGAQGTTFEAVPSEFCPEIRRGSVAWVGSGPEFFISLANHQEWKKSYTVFGYVLPEDMEIVEKIAQLPTKLDVWTGVNVTILENPVPLRVRRIKSNNGDLNLNS</sequence>
<organism evidence="3 4">
    <name type="scientific">Datura stramonium</name>
    <name type="common">Jimsonweed</name>
    <name type="synonym">Common thornapple</name>
    <dbReference type="NCBI Taxonomy" id="4076"/>
    <lineage>
        <taxon>Eukaryota</taxon>
        <taxon>Viridiplantae</taxon>
        <taxon>Streptophyta</taxon>
        <taxon>Embryophyta</taxon>
        <taxon>Tracheophyta</taxon>
        <taxon>Spermatophyta</taxon>
        <taxon>Magnoliopsida</taxon>
        <taxon>eudicotyledons</taxon>
        <taxon>Gunneridae</taxon>
        <taxon>Pentapetalae</taxon>
        <taxon>asterids</taxon>
        <taxon>lamiids</taxon>
        <taxon>Solanales</taxon>
        <taxon>Solanaceae</taxon>
        <taxon>Solanoideae</taxon>
        <taxon>Datureae</taxon>
        <taxon>Datura</taxon>
    </lineage>
</organism>
<keyword evidence="1" id="KW-1133">Transmembrane helix</keyword>
<gene>
    <name evidence="3" type="ORF">HAX54_044705</name>
</gene>
<feature type="transmembrane region" description="Helical" evidence="1">
    <location>
        <begin position="12"/>
        <end position="33"/>
    </location>
</feature>